<dbReference type="Proteomes" id="UP001521209">
    <property type="component" value="Unassembled WGS sequence"/>
</dbReference>
<evidence type="ECO:0000313" key="2">
    <source>
        <dbReference type="EMBL" id="MCF3948732.1"/>
    </source>
</evidence>
<sequence>MSGTGAKTTGGRWNSPGVAVVYLADHPALAALEVRVHLDLPPDLLPDDYVIMKVELPDEPPAEIGSVPPDTREAGDSWVAAQRSAVLRVPSIIVPPAVNYLLNPIHANAKYSKIVSINQFSFDVRLWD</sequence>
<evidence type="ECO:0000313" key="3">
    <source>
        <dbReference type="Proteomes" id="UP001521209"/>
    </source>
</evidence>
<organism evidence="2 3">
    <name type="scientific">Acidiphilium iwatense</name>
    <dbReference type="NCBI Taxonomy" id="768198"/>
    <lineage>
        <taxon>Bacteria</taxon>
        <taxon>Pseudomonadati</taxon>
        <taxon>Pseudomonadota</taxon>
        <taxon>Alphaproteobacteria</taxon>
        <taxon>Acetobacterales</taxon>
        <taxon>Acidocellaceae</taxon>
        <taxon>Acidiphilium</taxon>
    </lineage>
</organism>
<dbReference type="EMBL" id="JAKGBZ010000075">
    <property type="protein sequence ID" value="MCF3948732.1"/>
    <property type="molecule type" value="Genomic_DNA"/>
</dbReference>
<gene>
    <name evidence="2" type="ORF">L2A60_18930</name>
</gene>
<accession>A0ABS9E534</accession>
<feature type="domain" description="RES" evidence="1">
    <location>
        <begin position="2"/>
        <end position="116"/>
    </location>
</feature>
<proteinExistence type="predicted"/>
<reference evidence="2 3" key="1">
    <citation type="submission" date="2022-01" db="EMBL/GenBank/DDBJ databases">
        <authorList>
            <person name="Won M."/>
            <person name="Kim S.-J."/>
            <person name="Kwon S.-W."/>
        </authorList>
    </citation>
    <scope>NUCLEOTIDE SEQUENCE [LARGE SCALE GENOMIC DNA]</scope>
    <source>
        <strain evidence="2 3">KCTC 23505</strain>
    </source>
</reference>
<dbReference type="InterPro" id="IPR014914">
    <property type="entry name" value="RES_dom"/>
</dbReference>
<dbReference type="Pfam" id="PF08808">
    <property type="entry name" value="RES"/>
    <property type="match status" value="1"/>
</dbReference>
<protein>
    <submittedName>
        <fullName evidence="2">RES family NAD+ phosphorylase</fullName>
    </submittedName>
</protein>
<dbReference type="SMART" id="SM00953">
    <property type="entry name" value="RES"/>
    <property type="match status" value="1"/>
</dbReference>
<evidence type="ECO:0000259" key="1">
    <source>
        <dbReference type="SMART" id="SM00953"/>
    </source>
</evidence>
<comment type="caution">
    <text evidence="2">The sequence shown here is derived from an EMBL/GenBank/DDBJ whole genome shotgun (WGS) entry which is preliminary data.</text>
</comment>
<keyword evidence="3" id="KW-1185">Reference proteome</keyword>
<name>A0ABS9E534_9PROT</name>